<proteinExistence type="predicted"/>
<gene>
    <name evidence="4" type="ORF">MNBD_ACTINO02-69</name>
</gene>
<keyword evidence="2 4" id="KW-0378">Hydrolase</keyword>
<dbReference type="AlphaFoldDB" id="A0A3B0S061"/>
<dbReference type="GO" id="GO:0103068">
    <property type="term" value="F:leukotriene C4 gamma-glutamyl transferase activity"/>
    <property type="evidence" value="ECO:0007669"/>
    <property type="project" value="UniProtKB-EC"/>
</dbReference>
<reference evidence="4" key="1">
    <citation type="submission" date="2018-06" db="EMBL/GenBank/DDBJ databases">
        <authorList>
            <person name="Zhirakovskaya E."/>
        </authorList>
    </citation>
    <scope>NUCLEOTIDE SEQUENCE</scope>
</reference>
<sequence length="514" mass="53024">MAKVVMSCGLQRAAVAGVHIAELGGNAVDAAIGGALMAMATTPGMVGLDAAGFVTVWPAGEAPRVIDGYTVMPGRGIDAEALGGGGREIEMDYGGYTRTIVGFGSVGVSGGLAAFEDAHRRWGTVPWKVLFEPVTDAVEQGFALPASSANYFTSSHDAVFGWLDHARPFVHRLDGSPLQAGDTVRMPDLADSLRALAEDGAATLYGGDLGQSLAAGIQAGGGILTVADLSEYTVVDRTPTRASFGDWHVATNPPPAVGGSVLAAFLLAASQIDVSASSAERTAAWVDIQDRILRYRRDRLDGTSDLSSAARHLLEMAGRGDLTQLDGPPSTVHVSAVDDFDNACAITVSSGYGSGAMVEGTGIWLNNALGELELTGGEYHGLEPGARLMSNMTPTVARSVTGELLALGSGGAARITTAIGTVLFGHLIAGLELEEAVLMPRAHVEDFRGERLVAHETALPLPVGALGHLGRRDLGDLQMYFGGVHVAARRADGSLVGVGDPRRNGSTAIGGHRG</sequence>
<dbReference type="EC" id="3.4.19.13" evidence="4"/>
<dbReference type="Pfam" id="PF01019">
    <property type="entry name" value="G_glu_transpept"/>
    <property type="match status" value="2"/>
</dbReference>
<dbReference type="SUPFAM" id="SSF56235">
    <property type="entry name" value="N-terminal nucleophile aminohydrolases (Ntn hydrolases)"/>
    <property type="match status" value="1"/>
</dbReference>
<keyword evidence="4" id="KW-0012">Acyltransferase</keyword>
<name>A0A3B0S061_9ZZZZ</name>
<accession>A0A3B0S061</accession>
<dbReference type="PANTHER" id="PTHR43199:SF1">
    <property type="entry name" value="GLUTATHIONE HYDROLASE PROENZYME"/>
    <property type="match status" value="1"/>
</dbReference>
<evidence type="ECO:0000256" key="1">
    <source>
        <dbReference type="ARBA" id="ARBA00022679"/>
    </source>
</evidence>
<dbReference type="InterPro" id="IPR043137">
    <property type="entry name" value="GGT_ssub_C"/>
</dbReference>
<dbReference type="InterPro" id="IPR029055">
    <property type="entry name" value="Ntn_hydrolases_N"/>
</dbReference>
<evidence type="ECO:0000313" key="4">
    <source>
        <dbReference type="EMBL" id="VAV99574.1"/>
    </source>
</evidence>
<evidence type="ECO:0000256" key="2">
    <source>
        <dbReference type="ARBA" id="ARBA00022801"/>
    </source>
</evidence>
<dbReference type="PRINTS" id="PR01210">
    <property type="entry name" value="GGTRANSPTASE"/>
</dbReference>
<dbReference type="PANTHER" id="PTHR43199">
    <property type="entry name" value="GLUTATHIONE HYDROLASE"/>
    <property type="match status" value="1"/>
</dbReference>
<dbReference type="InterPro" id="IPR051792">
    <property type="entry name" value="GGT_bact"/>
</dbReference>
<dbReference type="EMBL" id="UOEK01000166">
    <property type="protein sequence ID" value="VAV99574.1"/>
    <property type="molecule type" value="Genomic_DNA"/>
</dbReference>
<evidence type="ECO:0000256" key="3">
    <source>
        <dbReference type="ARBA" id="ARBA00023145"/>
    </source>
</evidence>
<dbReference type="Gene3D" id="3.60.20.40">
    <property type="match status" value="1"/>
</dbReference>
<organism evidence="4">
    <name type="scientific">hydrothermal vent metagenome</name>
    <dbReference type="NCBI Taxonomy" id="652676"/>
    <lineage>
        <taxon>unclassified sequences</taxon>
        <taxon>metagenomes</taxon>
        <taxon>ecological metagenomes</taxon>
    </lineage>
</organism>
<keyword evidence="3" id="KW-0865">Zymogen</keyword>
<protein>
    <submittedName>
        <fullName evidence="4">Gamma-glutamyltranspeptidase @ Glutathione hydrolase</fullName>
        <ecNumber evidence="4">2.3.2.2</ecNumber>
        <ecNumber evidence="4">3.4.19.13</ecNumber>
    </submittedName>
</protein>
<dbReference type="EC" id="2.3.2.2" evidence="4"/>
<keyword evidence="1 4" id="KW-0808">Transferase</keyword>
<dbReference type="GO" id="GO:0036374">
    <property type="term" value="F:glutathione hydrolase activity"/>
    <property type="evidence" value="ECO:0007669"/>
    <property type="project" value="UniProtKB-EC"/>
</dbReference>